<gene>
    <name evidence="1" type="ORF">HMPREF0591_0312</name>
</gene>
<organism evidence="1 2">
    <name type="scientific">Mycobacterium parascrofulaceum ATCC BAA-614</name>
    <dbReference type="NCBI Taxonomy" id="525368"/>
    <lineage>
        <taxon>Bacteria</taxon>
        <taxon>Bacillati</taxon>
        <taxon>Actinomycetota</taxon>
        <taxon>Actinomycetes</taxon>
        <taxon>Mycobacteriales</taxon>
        <taxon>Mycobacteriaceae</taxon>
        <taxon>Mycobacterium</taxon>
        <taxon>Mycobacterium simiae complex</taxon>
    </lineage>
</organism>
<name>D5P2C6_9MYCO</name>
<evidence type="ECO:0000313" key="1">
    <source>
        <dbReference type="EMBL" id="EFG79767.1"/>
    </source>
</evidence>
<dbReference type="Proteomes" id="UP000003653">
    <property type="component" value="Unassembled WGS sequence"/>
</dbReference>
<proteinExistence type="predicted"/>
<reference evidence="1 2" key="1">
    <citation type="submission" date="2010-04" db="EMBL/GenBank/DDBJ databases">
        <authorList>
            <person name="Muzny D."/>
            <person name="Qin X."/>
            <person name="Deng J."/>
            <person name="Jiang H."/>
            <person name="Liu Y."/>
            <person name="Qu J."/>
            <person name="Song X.-Z."/>
            <person name="Zhang L."/>
            <person name="Thornton R."/>
            <person name="Coyle M."/>
            <person name="Francisco L."/>
            <person name="Jackson L."/>
            <person name="Javaid M."/>
            <person name="Korchina V."/>
            <person name="Kovar C."/>
            <person name="Mata R."/>
            <person name="Mathew T."/>
            <person name="Ngo R."/>
            <person name="Nguyen L."/>
            <person name="Nguyen N."/>
            <person name="Okwuonu G."/>
            <person name="Ongeri F."/>
            <person name="Pham C."/>
            <person name="Simmons D."/>
            <person name="Wilczek-Boney K."/>
            <person name="Hale W."/>
            <person name="Jakkamsetti A."/>
            <person name="Pham P."/>
            <person name="Ruth R."/>
            <person name="San Lucas F."/>
            <person name="Warren J."/>
            <person name="Zhang J."/>
            <person name="Zhao Z."/>
            <person name="Zhou C."/>
            <person name="Zhu D."/>
            <person name="Lee S."/>
            <person name="Bess C."/>
            <person name="Blankenburg K."/>
            <person name="Forbes L."/>
            <person name="Fu Q."/>
            <person name="Gubbala S."/>
            <person name="Hirani K."/>
            <person name="Jayaseelan J.C."/>
            <person name="Lara F."/>
            <person name="Munidasa M."/>
            <person name="Palculict T."/>
            <person name="Patil S."/>
            <person name="Pu L.-L."/>
            <person name="Saada N."/>
            <person name="Tang L."/>
            <person name="Weissenberger G."/>
            <person name="Zhu Y."/>
            <person name="Hemphill L."/>
            <person name="Shang Y."/>
            <person name="Youmans B."/>
            <person name="Ayvaz T."/>
            <person name="Ross M."/>
            <person name="Santibanez J."/>
            <person name="Aqrawi P."/>
            <person name="Gross S."/>
            <person name="Joshi V."/>
            <person name="Fowler G."/>
            <person name="Nazareth L."/>
            <person name="Reid J."/>
            <person name="Worley K."/>
            <person name="Petrosino J."/>
            <person name="Highlander S."/>
            <person name="Gibbs R."/>
        </authorList>
    </citation>
    <scope>NUCLEOTIDE SEQUENCE [LARGE SCALE GENOMIC DNA]</scope>
    <source>
        <strain evidence="1 2">ATCC BAA-614</strain>
    </source>
</reference>
<dbReference type="HOGENOM" id="CLU_3254374_0_0_11"/>
<evidence type="ECO:0000313" key="2">
    <source>
        <dbReference type="Proteomes" id="UP000003653"/>
    </source>
</evidence>
<dbReference type="EMBL" id="ADNV01000052">
    <property type="protein sequence ID" value="EFG79767.1"/>
    <property type="molecule type" value="Genomic_DNA"/>
</dbReference>
<protein>
    <submittedName>
        <fullName evidence="1">Uncharacterized protein</fullName>
    </submittedName>
</protein>
<comment type="caution">
    <text evidence="1">The sequence shown here is derived from an EMBL/GenBank/DDBJ whole genome shotgun (WGS) entry which is preliminary data.</text>
</comment>
<dbReference type="AlphaFoldDB" id="D5P2C6"/>
<accession>D5P2C6</accession>
<keyword evidence="2" id="KW-1185">Reference proteome</keyword>
<sequence length="42" mass="4478">MNSHVNAGHLRVLRLGMLAARLASWVRSPAMAGSNYTGAKDP</sequence>